<dbReference type="SUPFAM" id="SSF49464">
    <property type="entry name" value="Carboxypeptidase regulatory domain-like"/>
    <property type="match status" value="1"/>
</dbReference>
<dbReference type="NCBIfam" id="TIGR04056">
    <property type="entry name" value="OMP_RagA_SusC"/>
    <property type="match status" value="1"/>
</dbReference>
<dbReference type="Pfam" id="PF07715">
    <property type="entry name" value="Plug"/>
    <property type="match status" value="1"/>
</dbReference>
<dbReference type="InterPro" id="IPR008969">
    <property type="entry name" value="CarboxyPept-like_regulatory"/>
</dbReference>
<dbReference type="AlphaFoldDB" id="A0A917HDR7"/>
<dbReference type="NCBIfam" id="TIGR04057">
    <property type="entry name" value="SusC_RagA_signa"/>
    <property type="match status" value="1"/>
</dbReference>
<dbReference type="InterPro" id="IPR039426">
    <property type="entry name" value="TonB-dep_rcpt-like"/>
</dbReference>
<keyword evidence="2" id="KW-0472">Membrane</keyword>
<dbReference type="InterPro" id="IPR023996">
    <property type="entry name" value="TonB-dep_OMP_SusC/RagA"/>
</dbReference>
<gene>
    <name evidence="4" type="ORF">GCM10007415_04630</name>
</gene>
<dbReference type="Gene3D" id="2.60.40.1120">
    <property type="entry name" value="Carboxypeptidase-like, regulatory domain"/>
    <property type="match status" value="1"/>
</dbReference>
<proteinExistence type="inferred from homology"/>
<dbReference type="EMBL" id="BMER01000001">
    <property type="protein sequence ID" value="GGG76000.1"/>
    <property type="molecule type" value="Genomic_DNA"/>
</dbReference>
<keyword evidence="1" id="KW-0732">Signal</keyword>
<comment type="similarity">
    <text evidence="2">Belongs to the TonB-dependent receptor family.</text>
</comment>
<evidence type="ECO:0000256" key="2">
    <source>
        <dbReference type="PROSITE-ProRule" id="PRU01360"/>
    </source>
</evidence>
<dbReference type="PANTHER" id="PTHR30069:SF29">
    <property type="entry name" value="HEMOGLOBIN AND HEMOGLOBIN-HAPTOGLOBIN-BINDING PROTEIN 1-RELATED"/>
    <property type="match status" value="1"/>
</dbReference>
<evidence type="ECO:0000313" key="4">
    <source>
        <dbReference type="EMBL" id="GGG76000.1"/>
    </source>
</evidence>
<keyword evidence="2" id="KW-0812">Transmembrane</keyword>
<accession>A0A917HDR7</accession>
<name>A0A917HDR7_9SPHI</name>
<dbReference type="Proteomes" id="UP000660862">
    <property type="component" value="Unassembled WGS sequence"/>
</dbReference>
<evidence type="ECO:0000256" key="1">
    <source>
        <dbReference type="ARBA" id="ARBA00022729"/>
    </source>
</evidence>
<dbReference type="InterPro" id="IPR023997">
    <property type="entry name" value="TonB-dep_OMP_SusC/RagA_CS"/>
</dbReference>
<feature type="domain" description="TonB-dependent receptor plug" evidence="3">
    <location>
        <begin position="129"/>
        <end position="246"/>
    </location>
</feature>
<comment type="subcellular location">
    <subcellularLocation>
        <location evidence="2">Cell outer membrane</location>
        <topology evidence="2">Multi-pass membrane protein</topology>
    </subcellularLocation>
</comment>
<sequence>MSKYRLKKAIFRRFMHIGVLLGMVLGGHGYGIAHLQEIVVQGTVTNGEGEPIAGVSVLLKGGNGGATTNEQGVYSLRLPNGNGILVFTYIGYSTQEVAIANRTTIDVQLEASNEALSEVVVVGYGTQTKASITGAVSTIGSEDLVRTPAVAATSALVGKVPGVTARTTDSRPGNGANIQVRNLGNPLYVIDGVPYSTSDGTTAFGFNTGVSGQNIFNNLGLEDIESITVLKDASASVYGLRASNGVVLITTKKGRRGENTSINVTSYYGMQNFTRFPRPANAGQYIRGLLESAQNFGNDPALLYSPDQLVKWEAGTEKGYKSYDYFEEVMRPNVPQYYLSANASGGSERSNYYISLSHINQDAIVRDFNFNRTNLQANISGNLAKGLTVGTQISARVEKRHNVGVPGLDDYFNPLLSVFSMWPTESPYANDNPDYIHQTHNVNVNPATYKDDVTGWVDEWWRAMNVNFTAEYDFKFGLKAKGLYSYNFTNEDFDGFEYTYDAYLYDEATDTYYTQPGFGNQNPWREKHKRNVVSRFAQFQLSYDKQIGQHSIAAVAAFERSDMENSYNVIHTVPSNNYIPLMFFAEQDYLADEWSVEARAGYIGRINYNFAQKYLLELMGRYDGSFLYAPDHRWGFFPGVSVGWRLSEEAFIKDRIGNWLNDFKLRLSYGETGSEIGIGAFDYLPGYTFGGGNVNAGRSAVLDGNFVNGLRPRGLPITNLSWVTNRTQNVGFDFTVFGKLSGQFDLFERRRTGLPAARYDVLLPSEVGYTLPNENLNADATRGMDGMVTWQDQAGNVQYSIGVNATLARLRSLNTYKPRFGNSYDEYRRSAEDRWASINWGYQVIGQFQSQEEIDNHPVNIDGQGNRSLLPGDLKFKDVNGDGIINDLDLEPIGYAEGALPYFNYGINGSVGWKGISVAFDFVGAGMQTFFRDWELKYPFQNNGNLLQSFADDHWRRVDPYDPNSQWIPGTYPALRKDLNTHVNYRRSDFWVTNVRYLRLRNLEVAYSFPRQLIERVGISGLRIFANGTNLFSLDNVKEFEIDPEISSTNGLVYPQQKLYTFGFNLSL</sequence>
<keyword evidence="2" id="KW-0813">Transport</keyword>
<dbReference type="PANTHER" id="PTHR30069">
    <property type="entry name" value="TONB-DEPENDENT OUTER MEMBRANE RECEPTOR"/>
    <property type="match status" value="1"/>
</dbReference>
<dbReference type="GO" id="GO:0009279">
    <property type="term" value="C:cell outer membrane"/>
    <property type="evidence" value="ECO:0007669"/>
    <property type="project" value="UniProtKB-SubCell"/>
</dbReference>
<dbReference type="InterPro" id="IPR012910">
    <property type="entry name" value="Plug_dom"/>
</dbReference>
<dbReference type="InterPro" id="IPR037066">
    <property type="entry name" value="Plug_dom_sf"/>
</dbReference>
<organism evidence="4 5">
    <name type="scientific">Parapedobacter pyrenivorans</name>
    <dbReference type="NCBI Taxonomy" id="1305674"/>
    <lineage>
        <taxon>Bacteria</taxon>
        <taxon>Pseudomonadati</taxon>
        <taxon>Bacteroidota</taxon>
        <taxon>Sphingobacteriia</taxon>
        <taxon>Sphingobacteriales</taxon>
        <taxon>Sphingobacteriaceae</taxon>
        <taxon>Parapedobacter</taxon>
    </lineage>
</organism>
<dbReference type="Pfam" id="PF13715">
    <property type="entry name" value="CarbopepD_reg_2"/>
    <property type="match status" value="1"/>
</dbReference>
<dbReference type="RefSeq" id="WP_229738529.1">
    <property type="nucleotide sequence ID" value="NZ_BMER01000001.1"/>
</dbReference>
<dbReference type="GO" id="GO:0015344">
    <property type="term" value="F:siderophore uptake transmembrane transporter activity"/>
    <property type="evidence" value="ECO:0007669"/>
    <property type="project" value="TreeGrafter"/>
</dbReference>
<dbReference type="PROSITE" id="PS52016">
    <property type="entry name" value="TONB_DEPENDENT_REC_3"/>
    <property type="match status" value="1"/>
</dbReference>
<keyword evidence="2" id="KW-0998">Cell outer membrane</keyword>
<reference evidence="4" key="2">
    <citation type="submission" date="2020-09" db="EMBL/GenBank/DDBJ databases">
        <authorList>
            <person name="Sun Q."/>
            <person name="Zhou Y."/>
        </authorList>
    </citation>
    <scope>NUCLEOTIDE SEQUENCE</scope>
    <source>
        <strain evidence="4">CGMCC 1.12195</strain>
    </source>
</reference>
<dbReference type="GO" id="GO:0044718">
    <property type="term" value="P:siderophore transmembrane transport"/>
    <property type="evidence" value="ECO:0007669"/>
    <property type="project" value="TreeGrafter"/>
</dbReference>
<dbReference type="Gene3D" id="2.170.130.10">
    <property type="entry name" value="TonB-dependent receptor, plug domain"/>
    <property type="match status" value="1"/>
</dbReference>
<dbReference type="SUPFAM" id="SSF56935">
    <property type="entry name" value="Porins"/>
    <property type="match status" value="1"/>
</dbReference>
<keyword evidence="5" id="KW-1185">Reference proteome</keyword>
<protein>
    <submittedName>
        <fullName evidence="4">SusC/RagA family TonB-linked outer membrane protein</fullName>
    </submittedName>
</protein>
<evidence type="ECO:0000313" key="5">
    <source>
        <dbReference type="Proteomes" id="UP000660862"/>
    </source>
</evidence>
<comment type="caution">
    <text evidence="4">The sequence shown here is derived from an EMBL/GenBank/DDBJ whole genome shotgun (WGS) entry which is preliminary data.</text>
</comment>
<evidence type="ECO:0000259" key="3">
    <source>
        <dbReference type="Pfam" id="PF07715"/>
    </source>
</evidence>
<reference evidence="4" key="1">
    <citation type="journal article" date="2014" name="Int. J. Syst. Evol. Microbiol.">
        <title>Complete genome sequence of Corynebacterium casei LMG S-19264T (=DSM 44701T), isolated from a smear-ripened cheese.</title>
        <authorList>
            <consortium name="US DOE Joint Genome Institute (JGI-PGF)"/>
            <person name="Walter F."/>
            <person name="Albersmeier A."/>
            <person name="Kalinowski J."/>
            <person name="Ruckert C."/>
        </authorList>
    </citation>
    <scope>NUCLEOTIDE SEQUENCE</scope>
    <source>
        <strain evidence="4">CGMCC 1.12195</strain>
    </source>
</reference>
<keyword evidence="2" id="KW-1134">Transmembrane beta strand</keyword>